<dbReference type="PANTHER" id="PTHR47803:SF1">
    <property type="entry name" value="TRNA-SPECIFIC ADENOSINE DEAMINASE 1"/>
    <property type="match status" value="1"/>
</dbReference>
<dbReference type="GO" id="GO:0002100">
    <property type="term" value="P:tRNA wobble adenosine to inosine editing"/>
    <property type="evidence" value="ECO:0007669"/>
    <property type="project" value="InterPro"/>
</dbReference>
<dbReference type="HOGENOM" id="CLU_005382_2_0_1"/>
<dbReference type="VEuPathDB" id="FungiDB:A1O9_05855"/>
<comment type="caution">
    <text evidence="1">The sequence shown here is derived from an EMBL/GenBank/DDBJ whole genome shotgun (WGS) entry which is preliminary data.</text>
</comment>
<dbReference type="InterPro" id="IPR042935">
    <property type="entry name" value="Tad1"/>
</dbReference>
<organism evidence="1 2">
    <name type="scientific">Exophiala aquamarina CBS 119918</name>
    <dbReference type="NCBI Taxonomy" id="1182545"/>
    <lineage>
        <taxon>Eukaryota</taxon>
        <taxon>Fungi</taxon>
        <taxon>Dikarya</taxon>
        <taxon>Ascomycota</taxon>
        <taxon>Pezizomycotina</taxon>
        <taxon>Eurotiomycetes</taxon>
        <taxon>Chaetothyriomycetidae</taxon>
        <taxon>Chaetothyriales</taxon>
        <taxon>Herpotrichiellaceae</taxon>
        <taxon>Exophiala</taxon>
    </lineage>
</organism>
<reference evidence="1 2" key="1">
    <citation type="submission" date="2013-03" db="EMBL/GenBank/DDBJ databases">
        <title>The Genome Sequence of Exophiala aquamarina CBS 119918.</title>
        <authorList>
            <consortium name="The Broad Institute Genomics Platform"/>
            <person name="Cuomo C."/>
            <person name="de Hoog S."/>
            <person name="Gorbushina A."/>
            <person name="Walker B."/>
            <person name="Young S.K."/>
            <person name="Zeng Q."/>
            <person name="Gargeya S."/>
            <person name="Fitzgerald M."/>
            <person name="Haas B."/>
            <person name="Abouelleil A."/>
            <person name="Allen A.W."/>
            <person name="Alvarado L."/>
            <person name="Arachchi H.M."/>
            <person name="Berlin A.M."/>
            <person name="Chapman S.B."/>
            <person name="Gainer-Dewar J."/>
            <person name="Goldberg J."/>
            <person name="Griggs A."/>
            <person name="Gujja S."/>
            <person name="Hansen M."/>
            <person name="Howarth C."/>
            <person name="Imamovic A."/>
            <person name="Ireland A."/>
            <person name="Larimer J."/>
            <person name="McCowan C."/>
            <person name="Murphy C."/>
            <person name="Pearson M."/>
            <person name="Poon T.W."/>
            <person name="Priest M."/>
            <person name="Roberts A."/>
            <person name="Saif S."/>
            <person name="Shea T."/>
            <person name="Sisk P."/>
            <person name="Sykes S."/>
            <person name="Wortman J."/>
            <person name="Nusbaum C."/>
            <person name="Birren B."/>
        </authorList>
    </citation>
    <scope>NUCLEOTIDE SEQUENCE [LARGE SCALE GENOMIC DNA]</scope>
    <source>
        <strain evidence="1 2">CBS 119918</strain>
    </source>
</reference>
<gene>
    <name evidence="1" type="ORF">A1O9_05855</name>
</gene>
<proteinExistence type="predicted"/>
<evidence type="ECO:0000313" key="1">
    <source>
        <dbReference type="EMBL" id="KEF57933.1"/>
    </source>
</evidence>
<dbReference type="OrthoDB" id="10268011at2759"/>
<dbReference type="PANTHER" id="PTHR47803">
    <property type="entry name" value="TRNA-SPECIFIC ADENOSINE DEAMINASE 1"/>
    <property type="match status" value="1"/>
</dbReference>
<evidence type="ECO:0000313" key="2">
    <source>
        <dbReference type="Proteomes" id="UP000027920"/>
    </source>
</evidence>
<dbReference type="RefSeq" id="XP_013260523.1">
    <property type="nucleotide sequence ID" value="XM_013405069.1"/>
</dbReference>
<dbReference type="EMBL" id="AMGV01000004">
    <property type="protein sequence ID" value="KEF57933.1"/>
    <property type="molecule type" value="Genomic_DNA"/>
</dbReference>
<dbReference type="STRING" id="1182545.A0A072PF91"/>
<dbReference type="GeneID" id="25280776"/>
<name>A0A072PF91_9EURO</name>
<dbReference type="Proteomes" id="UP000027920">
    <property type="component" value="Unassembled WGS sequence"/>
</dbReference>
<keyword evidence="2" id="KW-1185">Reference proteome</keyword>
<dbReference type="GO" id="GO:0043829">
    <property type="term" value="F:tRNA-specific adenosine-37 deaminase activity"/>
    <property type="evidence" value="ECO:0007669"/>
    <property type="project" value="TreeGrafter"/>
</dbReference>
<sequence length="282" mass="31828">MSPGTAEPWQHEDVNELRQTLQGRGHFSMLGFVRRKPARADAEPSNSKSCTDKLAIKQFLSVIAFPNDLFIEKTDNAYLRTLIVYADQYNETGYCRAFGPEGRLSRISLRGKFFDVSKLPPGFPRFAFDRAVLTCASPGQQKPKVSNATALWVLDPGEGAGGILEVLINGVKQGYKQWEIRERKASVVSRRKLWNMAVTIVDNWRQMIDVHDKLEIYSTTIHSARSIQLQEVWSALVQNTYCQAKSTSLRRTSMDVKAHVTTSLGNWNKNETDKGWARVSST</sequence>
<evidence type="ECO:0008006" key="3">
    <source>
        <dbReference type="Google" id="ProtNLM"/>
    </source>
</evidence>
<protein>
    <recommendedName>
        <fullName evidence="3">A to I editase domain-containing protein</fullName>
    </recommendedName>
</protein>
<dbReference type="AlphaFoldDB" id="A0A072PF91"/>
<accession>A0A072PF91</accession>